<dbReference type="GO" id="GO:0010181">
    <property type="term" value="F:FMN binding"/>
    <property type="evidence" value="ECO:0007669"/>
    <property type="project" value="TreeGrafter"/>
</dbReference>
<dbReference type="AlphaFoldDB" id="A0A6J4NBT5"/>
<dbReference type="Gene3D" id="3.40.50.360">
    <property type="match status" value="1"/>
</dbReference>
<dbReference type="PANTHER" id="PTHR30543:SF21">
    <property type="entry name" value="NAD(P)H-DEPENDENT FMN REDUCTASE LOT6"/>
    <property type="match status" value="1"/>
</dbReference>
<reference evidence="2" key="1">
    <citation type="submission" date="2020-02" db="EMBL/GenBank/DDBJ databases">
        <authorList>
            <person name="Meier V. D."/>
        </authorList>
    </citation>
    <scope>NUCLEOTIDE SEQUENCE</scope>
    <source>
        <strain evidence="2">AVDCRST_MAG84</strain>
    </source>
</reference>
<protein>
    <submittedName>
        <fullName evidence="2">FMN reductase</fullName>
        <ecNumber evidence="2">1.5.1.29</ecNumber>
    </submittedName>
</protein>
<accession>A0A6J4NBT5</accession>
<dbReference type="InterPro" id="IPR029039">
    <property type="entry name" value="Flavoprotein-like_sf"/>
</dbReference>
<gene>
    <name evidence="2" type="ORF">AVDCRST_MAG84-5064</name>
</gene>
<evidence type="ECO:0000313" key="2">
    <source>
        <dbReference type="EMBL" id="CAA9380814.1"/>
    </source>
</evidence>
<evidence type="ECO:0000259" key="1">
    <source>
        <dbReference type="Pfam" id="PF03358"/>
    </source>
</evidence>
<dbReference type="PANTHER" id="PTHR30543">
    <property type="entry name" value="CHROMATE REDUCTASE"/>
    <property type="match status" value="1"/>
</dbReference>
<dbReference type="Pfam" id="PF03358">
    <property type="entry name" value="FMN_red"/>
    <property type="match status" value="1"/>
</dbReference>
<feature type="domain" description="NADPH-dependent FMN reductase-like" evidence="1">
    <location>
        <begin position="53"/>
        <end position="196"/>
    </location>
</feature>
<dbReference type="EMBL" id="CADCTZ010001132">
    <property type="protein sequence ID" value="CAA9380814.1"/>
    <property type="molecule type" value="Genomic_DNA"/>
</dbReference>
<dbReference type="InterPro" id="IPR005025">
    <property type="entry name" value="FMN_Rdtase-like_dom"/>
</dbReference>
<dbReference type="GO" id="GO:0005829">
    <property type="term" value="C:cytosol"/>
    <property type="evidence" value="ECO:0007669"/>
    <property type="project" value="TreeGrafter"/>
</dbReference>
<dbReference type="SUPFAM" id="SSF52218">
    <property type="entry name" value="Flavoproteins"/>
    <property type="match status" value="1"/>
</dbReference>
<keyword evidence="2" id="KW-0560">Oxidoreductase</keyword>
<organism evidence="2">
    <name type="scientific">uncultured Microcoleus sp</name>
    <dbReference type="NCBI Taxonomy" id="259945"/>
    <lineage>
        <taxon>Bacteria</taxon>
        <taxon>Bacillati</taxon>
        <taxon>Cyanobacteriota</taxon>
        <taxon>Cyanophyceae</taxon>
        <taxon>Oscillatoriophycideae</taxon>
        <taxon>Oscillatoriales</taxon>
        <taxon>Microcoleaceae</taxon>
        <taxon>Microcoleus</taxon>
        <taxon>environmental samples</taxon>
    </lineage>
</organism>
<dbReference type="InterPro" id="IPR050712">
    <property type="entry name" value="NAD(P)H-dep_reductase"/>
</dbReference>
<dbReference type="GO" id="GO:0016491">
    <property type="term" value="F:oxidoreductase activity"/>
    <property type="evidence" value="ECO:0007669"/>
    <property type="project" value="UniProtKB-KW"/>
</dbReference>
<name>A0A6J4NBT5_9CYAN</name>
<dbReference type="EC" id="1.5.1.29" evidence="2"/>
<proteinExistence type="predicted"/>
<sequence>MSTHPSLPITFCSSFYFLHRKVHLTVPDRTCYLNHSRNEYALVKQLWFLSFMVKIVGIGGSLRAGSYSQLALKVAAERAQALGAEVEIFDLRSLNLPFCNGENDYLDYPDVEKLQNAVKQADGLILATPEYHGSVSGALKNALDLMSFEHLDGKVAGAISVLGGQVNSNALNDLRVILRWVHAWVIPEQIAIGQAWKAFSPDGKLLDEKLSERFDEFARSLVENTRKLRGIS</sequence>